<dbReference type="EMBL" id="CP018082">
    <property type="protein sequence ID" value="APE38393.1"/>
    <property type="molecule type" value="Genomic_DNA"/>
</dbReference>
<keyword evidence="1" id="KW-0808">Transferase</keyword>
<dbReference type="GO" id="GO:0016301">
    <property type="term" value="F:kinase activity"/>
    <property type="evidence" value="ECO:0007669"/>
    <property type="project" value="UniProtKB-KW"/>
</dbReference>
<dbReference type="Proteomes" id="UP000183810">
    <property type="component" value="Chromosome"/>
</dbReference>
<evidence type="ECO:0000259" key="4">
    <source>
        <dbReference type="Pfam" id="PF00294"/>
    </source>
</evidence>
<protein>
    <recommendedName>
        <fullName evidence="4">Carbohydrate kinase PfkB domain-containing protein</fullName>
    </recommendedName>
</protein>
<dbReference type="RefSeq" id="WP_071931562.1">
    <property type="nucleotide sequence ID" value="NZ_CP018082.1"/>
</dbReference>
<dbReference type="Pfam" id="PF00294">
    <property type="entry name" value="PfkB"/>
    <property type="match status" value="1"/>
</dbReference>
<gene>
    <name evidence="5" type="ORF">BOX37_15975</name>
</gene>
<evidence type="ECO:0000256" key="3">
    <source>
        <dbReference type="SAM" id="MobiDB-lite"/>
    </source>
</evidence>
<sequence length="497" mass="52704">MVPQDPRTDVVRGILARLGKFAGLSADRLRHTEIDVDSLLDLPVVARHAERGGVPREDAILPVLREQARQLPPAELLIVDAILALGLLRDSTTTDIDPDRLYAVVLGARREYLAEHWTALHAAIGAEPAIEAPTVKRLRTYSEHAALTTLAAALSAEPRTPAHSPVPPSTPSRGATVTVVGDAVIDHIYRVDTFPADQSPVAASFVGAPGGKGLNRAVAAAVLGLDVHLIAAIGRDADGARVLDLLTDSGVRTDLVRIRPDAPTLVTAVIMNPGGEVRLIGCHDPRVQLSEEDLRSPDIHVALADSAVVVLTFERSPLVEQVLALIRELPERPRVIVCPTPSMAVPQGLYPYLDVVDYLVGTTVELDALLPEVHTASSADTAIRLRGLGVSTVCAVDGFRCTVYSDDADIVIDHFPRVLKASAGAAAAFAGALAYRVIATDGELTAADFEFATAAMVPTQKLVAFSDSLPRRAEIERIVALHAPEGGGTRNIAATDR</sequence>
<dbReference type="SUPFAM" id="SSF53613">
    <property type="entry name" value="Ribokinase-like"/>
    <property type="match status" value="1"/>
</dbReference>
<feature type="domain" description="Carbohydrate kinase PfkB" evidence="4">
    <location>
        <begin position="177"/>
        <end position="457"/>
    </location>
</feature>
<evidence type="ECO:0000256" key="2">
    <source>
        <dbReference type="ARBA" id="ARBA00022777"/>
    </source>
</evidence>
<dbReference type="PANTHER" id="PTHR10584:SF166">
    <property type="entry name" value="RIBOKINASE"/>
    <property type="match status" value="1"/>
</dbReference>
<dbReference type="AlphaFoldDB" id="A0A1J0W2G5"/>
<dbReference type="InterPro" id="IPR011611">
    <property type="entry name" value="PfkB_dom"/>
</dbReference>
<dbReference type="KEGG" id="nsl:BOX37_15975"/>
<keyword evidence="6" id="KW-1185">Reference proteome</keyword>
<name>A0A1J0W2G5_9NOCA</name>
<feature type="region of interest" description="Disordered" evidence="3">
    <location>
        <begin position="156"/>
        <end position="175"/>
    </location>
</feature>
<evidence type="ECO:0000256" key="1">
    <source>
        <dbReference type="ARBA" id="ARBA00022679"/>
    </source>
</evidence>
<accession>A0A1J0W2G5</accession>
<evidence type="ECO:0000313" key="5">
    <source>
        <dbReference type="EMBL" id="APE38393.1"/>
    </source>
</evidence>
<dbReference type="PANTHER" id="PTHR10584">
    <property type="entry name" value="SUGAR KINASE"/>
    <property type="match status" value="1"/>
</dbReference>
<organism evidence="5 6">
    <name type="scientific">Nocardia mangyaensis</name>
    <dbReference type="NCBI Taxonomy" id="2213200"/>
    <lineage>
        <taxon>Bacteria</taxon>
        <taxon>Bacillati</taxon>
        <taxon>Actinomycetota</taxon>
        <taxon>Actinomycetes</taxon>
        <taxon>Mycobacteriales</taxon>
        <taxon>Nocardiaceae</taxon>
        <taxon>Nocardia</taxon>
    </lineage>
</organism>
<dbReference type="OrthoDB" id="4554146at2"/>
<dbReference type="Gene3D" id="3.40.1190.20">
    <property type="match status" value="1"/>
</dbReference>
<proteinExistence type="predicted"/>
<reference evidence="5" key="1">
    <citation type="submission" date="2016-11" db="EMBL/GenBank/DDBJ databases">
        <authorList>
            <person name="Jaros S."/>
            <person name="Januszkiewicz K."/>
            <person name="Wedrychowicz H."/>
        </authorList>
    </citation>
    <scope>NUCLEOTIDE SEQUENCE [LARGE SCALE GENOMIC DNA]</scope>
    <source>
        <strain evidence="5">Y48</strain>
    </source>
</reference>
<evidence type="ECO:0000313" key="6">
    <source>
        <dbReference type="Proteomes" id="UP000183810"/>
    </source>
</evidence>
<dbReference type="InterPro" id="IPR029056">
    <property type="entry name" value="Ribokinase-like"/>
</dbReference>
<keyword evidence="2" id="KW-0418">Kinase</keyword>